<dbReference type="Proteomes" id="UP000626109">
    <property type="component" value="Unassembled WGS sequence"/>
</dbReference>
<accession>A0A813KMC4</accession>
<name>A0A813KMC4_POLGL</name>
<protein>
    <submittedName>
        <fullName evidence="1">Uncharacterized protein</fullName>
    </submittedName>
</protein>
<comment type="caution">
    <text evidence="1">The sequence shown here is derived from an EMBL/GenBank/DDBJ whole genome shotgun (WGS) entry which is preliminary data.</text>
</comment>
<gene>
    <name evidence="1" type="ORF">PGLA2088_LOCUS35037</name>
</gene>
<reference evidence="1" key="1">
    <citation type="submission" date="2021-02" db="EMBL/GenBank/DDBJ databases">
        <authorList>
            <person name="Dougan E. K."/>
            <person name="Rhodes N."/>
            <person name="Thang M."/>
            <person name="Chan C."/>
        </authorList>
    </citation>
    <scope>NUCLEOTIDE SEQUENCE</scope>
</reference>
<evidence type="ECO:0000313" key="2">
    <source>
        <dbReference type="Proteomes" id="UP000626109"/>
    </source>
</evidence>
<dbReference type="AlphaFoldDB" id="A0A813KMC4"/>
<proteinExistence type="predicted"/>
<organism evidence="1 2">
    <name type="scientific">Polarella glacialis</name>
    <name type="common">Dinoflagellate</name>
    <dbReference type="NCBI Taxonomy" id="89957"/>
    <lineage>
        <taxon>Eukaryota</taxon>
        <taxon>Sar</taxon>
        <taxon>Alveolata</taxon>
        <taxon>Dinophyceae</taxon>
        <taxon>Suessiales</taxon>
        <taxon>Suessiaceae</taxon>
        <taxon>Polarella</taxon>
    </lineage>
</organism>
<dbReference type="EMBL" id="CAJNNW010031736">
    <property type="protein sequence ID" value="CAE8708681.1"/>
    <property type="molecule type" value="Genomic_DNA"/>
</dbReference>
<evidence type="ECO:0000313" key="1">
    <source>
        <dbReference type="EMBL" id="CAE8708681.1"/>
    </source>
</evidence>
<sequence>MVGPPVVAVMAGRYTQGAVLGGGDSAAGPLTRRAVTAHQVNQVSANLRVLRLSTRTQTWLQWPGVFSGSRLERLVELALHDVVVFRSISISCSAVYPWLQNCSRPIAQRSERVFAAAGAKECQVLDIRAKA</sequence>